<sequence length="113" mass="12600">MKGEKEAMPGITAFEEPFRTLGTAAFGRDARSISTSVLELRKAAFKASLRPLADAAGYLIEQVKSTQRILLLARRQQRSADDPLLSLLLAELTVLAAYYTQLRQYLEIRDGKK</sequence>
<dbReference type="AlphaFoldDB" id="A0A2T3HHT1"/>
<protein>
    <submittedName>
        <fullName evidence="1">Uncharacterized protein</fullName>
    </submittedName>
</protein>
<proteinExistence type="predicted"/>
<accession>A0A2T3HHT1</accession>
<reference evidence="1 2" key="1">
    <citation type="submission" date="2018-03" db="EMBL/GenBank/DDBJ databases">
        <authorList>
            <person name="Keele B.F."/>
        </authorList>
    </citation>
    <scope>NUCLEOTIDE SEQUENCE [LARGE SCALE GENOMIC DNA]</scope>
    <source>
        <strain evidence="1 2">YL28-9</strain>
    </source>
</reference>
<evidence type="ECO:0000313" key="2">
    <source>
        <dbReference type="Proteomes" id="UP000240912"/>
    </source>
</evidence>
<evidence type="ECO:0000313" key="1">
    <source>
        <dbReference type="EMBL" id="PST81992.1"/>
    </source>
</evidence>
<dbReference type="RefSeq" id="WP_107217090.1">
    <property type="nucleotide sequence ID" value="NZ_KZ686271.1"/>
</dbReference>
<gene>
    <name evidence="1" type="ORF">C7T94_17555</name>
</gene>
<dbReference type="EMBL" id="PYLS01000007">
    <property type="protein sequence ID" value="PST81992.1"/>
    <property type="molecule type" value="Genomic_DNA"/>
</dbReference>
<name>A0A2T3HHT1_9SPHI</name>
<organism evidence="1 2">
    <name type="scientific">Pedobacter yulinensis</name>
    <dbReference type="NCBI Taxonomy" id="2126353"/>
    <lineage>
        <taxon>Bacteria</taxon>
        <taxon>Pseudomonadati</taxon>
        <taxon>Bacteroidota</taxon>
        <taxon>Sphingobacteriia</taxon>
        <taxon>Sphingobacteriales</taxon>
        <taxon>Sphingobacteriaceae</taxon>
        <taxon>Pedobacter</taxon>
    </lineage>
</organism>
<comment type="caution">
    <text evidence="1">The sequence shown here is derived from an EMBL/GenBank/DDBJ whole genome shotgun (WGS) entry which is preliminary data.</text>
</comment>
<keyword evidence="2" id="KW-1185">Reference proteome</keyword>
<dbReference type="Proteomes" id="UP000240912">
    <property type="component" value="Unassembled WGS sequence"/>
</dbReference>